<accession>A0ABS9UBA8</accession>
<keyword evidence="1" id="KW-0812">Transmembrane</keyword>
<protein>
    <recommendedName>
        <fullName evidence="4">PH domain-containing protein</fullName>
    </recommendedName>
</protein>
<reference evidence="2 3" key="1">
    <citation type="submission" date="2022-03" db="EMBL/GenBank/DDBJ databases">
        <authorList>
            <person name="Jo J.-H."/>
            <person name="Im W.-T."/>
        </authorList>
    </citation>
    <scope>NUCLEOTIDE SEQUENCE [LARGE SCALE GENOMIC DNA]</scope>
    <source>
        <strain evidence="2 3">MA9</strain>
    </source>
</reference>
<feature type="transmembrane region" description="Helical" evidence="1">
    <location>
        <begin position="35"/>
        <end position="55"/>
    </location>
</feature>
<dbReference type="EMBL" id="JAKZFC010000002">
    <property type="protein sequence ID" value="MCH7321622.1"/>
    <property type="molecule type" value="Genomic_DNA"/>
</dbReference>
<name>A0ABS9UBA8_9BACL</name>
<evidence type="ECO:0000256" key="1">
    <source>
        <dbReference type="SAM" id="Phobius"/>
    </source>
</evidence>
<keyword evidence="1" id="KW-1133">Transmembrane helix</keyword>
<comment type="caution">
    <text evidence="2">The sequence shown here is derived from an EMBL/GenBank/DDBJ whole genome shotgun (WGS) entry which is preliminary data.</text>
</comment>
<dbReference type="RefSeq" id="WP_241368684.1">
    <property type="nucleotide sequence ID" value="NZ_JAKZFC010000002.1"/>
</dbReference>
<evidence type="ECO:0000313" key="3">
    <source>
        <dbReference type="Proteomes" id="UP001316087"/>
    </source>
</evidence>
<feature type="transmembrane region" description="Helical" evidence="1">
    <location>
        <begin position="12"/>
        <end position="29"/>
    </location>
</feature>
<evidence type="ECO:0008006" key="4">
    <source>
        <dbReference type="Google" id="ProtNLM"/>
    </source>
</evidence>
<organism evidence="2 3">
    <name type="scientific">Solibacillus palustris</name>
    <dbReference type="NCBI Taxonomy" id="2908203"/>
    <lineage>
        <taxon>Bacteria</taxon>
        <taxon>Bacillati</taxon>
        <taxon>Bacillota</taxon>
        <taxon>Bacilli</taxon>
        <taxon>Bacillales</taxon>
        <taxon>Caryophanaceae</taxon>
        <taxon>Solibacillus</taxon>
    </lineage>
</organism>
<gene>
    <name evidence="2" type="ORF">LZ480_06910</name>
</gene>
<evidence type="ECO:0000313" key="2">
    <source>
        <dbReference type="EMBL" id="MCH7321622.1"/>
    </source>
</evidence>
<dbReference type="Proteomes" id="UP001316087">
    <property type="component" value="Unassembled WGS sequence"/>
</dbReference>
<keyword evidence="1" id="KW-0472">Membrane</keyword>
<sequence>MKYSATSQRQLILSMAILFLAVSIPIWHIPSVKWVSLTVIVFCILNAFLTYQVALNKHTIRYTIQLFGLTIYSKEIVPSNIKKIIFKRIGWKSKLAAIKVHKGIPIRVAYFKPDDVYEDLIVFCEENAVPYHKTKDYTIIEKMG</sequence>
<keyword evidence="3" id="KW-1185">Reference proteome</keyword>
<proteinExistence type="predicted"/>